<gene>
    <name evidence="6" type="ORF">GCM10022277_05990</name>
</gene>
<dbReference type="EMBL" id="BAABBN010000004">
    <property type="protein sequence ID" value="GAA3914261.1"/>
    <property type="molecule type" value="Genomic_DNA"/>
</dbReference>
<proteinExistence type="predicted"/>
<feature type="chain" id="PRO_5047361643" evidence="4">
    <location>
        <begin position="27"/>
        <end position="383"/>
    </location>
</feature>
<evidence type="ECO:0000256" key="3">
    <source>
        <dbReference type="SAM" id="Coils"/>
    </source>
</evidence>
<evidence type="ECO:0000256" key="2">
    <source>
        <dbReference type="ARBA" id="ARBA00023276"/>
    </source>
</evidence>
<feature type="signal peptide" evidence="4">
    <location>
        <begin position="1"/>
        <end position="26"/>
    </location>
</feature>
<dbReference type="InterPro" id="IPR015943">
    <property type="entry name" value="WD40/YVTN_repeat-like_dom_sf"/>
</dbReference>
<evidence type="ECO:0000313" key="6">
    <source>
        <dbReference type="EMBL" id="GAA3914261.1"/>
    </source>
</evidence>
<feature type="domain" description="Photosynthesis system II assembly factor Ycf48/Hcf136-like" evidence="5">
    <location>
        <begin position="45"/>
        <end position="114"/>
    </location>
</feature>
<keyword evidence="1" id="KW-0602">Photosynthesis</keyword>
<evidence type="ECO:0000256" key="4">
    <source>
        <dbReference type="SAM" id="SignalP"/>
    </source>
</evidence>
<feature type="coiled-coil region" evidence="3">
    <location>
        <begin position="129"/>
        <end position="156"/>
    </location>
</feature>
<organism evidence="6 7">
    <name type="scientific">Litoribacillus peritrichatus</name>
    <dbReference type="NCBI Taxonomy" id="718191"/>
    <lineage>
        <taxon>Bacteria</taxon>
        <taxon>Pseudomonadati</taxon>
        <taxon>Pseudomonadota</taxon>
        <taxon>Gammaproteobacteria</taxon>
        <taxon>Oceanospirillales</taxon>
        <taxon>Oceanospirillaceae</taxon>
        <taxon>Litoribacillus</taxon>
    </lineage>
</organism>
<feature type="domain" description="Photosynthesis system II assembly factor Ycf48/Hcf136-like" evidence="5">
    <location>
        <begin position="185"/>
        <end position="266"/>
    </location>
</feature>
<keyword evidence="2" id="KW-0604">Photosystem II</keyword>
<protein>
    <submittedName>
        <fullName evidence="6">YCF48-related protein</fullName>
    </submittedName>
</protein>
<keyword evidence="7" id="KW-1185">Reference proteome</keyword>
<accession>A0ABP7M3L1</accession>
<keyword evidence="3" id="KW-0175">Coiled coil</keyword>
<dbReference type="PANTHER" id="PTHR47199:SF2">
    <property type="entry name" value="PHOTOSYSTEM II STABILITY_ASSEMBLY FACTOR HCF136, CHLOROPLASTIC"/>
    <property type="match status" value="1"/>
</dbReference>
<sequence>MVKTVKNRVFKSLLVPLVAASSFALSQPVFSFSDVLETSATKSAKAAESLLLDVQKLKNGRLVAAGERGHVLYSDDDGKSWVQSEVPVIVNIISIYFVNDKTGWAVGHDGIVLKSTDGGQSWTRQFDGFKANEQTLVQRQEKVAELEQKLESASEEEMEDLEFQLEEATFSMEDAQFDIEGGSTKPFLDVWFQDENTGFIVGAYGQMFRTTDGGETWNNTAGLLENPDRFHLNAIKEIQPGHLVIVGEAGIIMRSTDNGNSWETLESPYDGSLFGAVSTRQLNGMLIYGLRGHVFRTSDFGDSWEQVEVNTEQTLNSGNAFKDGTIMIVGNNGIVLKSYDSGRNFSATVRKDRSSLVGVTESDNGGIVLVGQDGLYLALPNAE</sequence>
<dbReference type="Proteomes" id="UP001501565">
    <property type="component" value="Unassembled WGS sequence"/>
</dbReference>
<evidence type="ECO:0000313" key="7">
    <source>
        <dbReference type="Proteomes" id="UP001501565"/>
    </source>
</evidence>
<dbReference type="Pfam" id="PF14870">
    <property type="entry name" value="PSII_BNR"/>
    <property type="match status" value="2"/>
</dbReference>
<reference evidence="7" key="1">
    <citation type="journal article" date="2019" name="Int. J. Syst. Evol. Microbiol.">
        <title>The Global Catalogue of Microorganisms (GCM) 10K type strain sequencing project: providing services to taxonomists for standard genome sequencing and annotation.</title>
        <authorList>
            <consortium name="The Broad Institute Genomics Platform"/>
            <consortium name="The Broad Institute Genome Sequencing Center for Infectious Disease"/>
            <person name="Wu L."/>
            <person name="Ma J."/>
        </authorList>
    </citation>
    <scope>NUCLEOTIDE SEQUENCE [LARGE SCALE GENOMIC DNA]</scope>
    <source>
        <strain evidence="7">JCM 17551</strain>
    </source>
</reference>
<evidence type="ECO:0000259" key="5">
    <source>
        <dbReference type="Pfam" id="PF14870"/>
    </source>
</evidence>
<dbReference type="RefSeq" id="WP_344795344.1">
    <property type="nucleotide sequence ID" value="NZ_BAABBN010000004.1"/>
</dbReference>
<dbReference type="Gene3D" id="2.130.10.10">
    <property type="entry name" value="YVTN repeat-like/Quinoprotein amine dehydrogenase"/>
    <property type="match status" value="2"/>
</dbReference>
<name>A0ABP7M3L1_9GAMM</name>
<keyword evidence="4" id="KW-0732">Signal</keyword>
<dbReference type="CDD" id="cd15482">
    <property type="entry name" value="Sialidase_non-viral"/>
    <property type="match status" value="1"/>
</dbReference>
<comment type="caution">
    <text evidence="6">The sequence shown here is derived from an EMBL/GenBank/DDBJ whole genome shotgun (WGS) entry which is preliminary data.</text>
</comment>
<dbReference type="InterPro" id="IPR028203">
    <property type="entry name" value="PSII_CF48-like_dom"/>
</dbReference>
<dbReference type="PANTHER" id="PTHR47199">
    <property type="entry name" value="PHOTOSYSTEM II STABILITY/ASSEMBLY FACTOR HCF136, CHLOROPLASTIC"/>
    <property type="match status" value="1"/>
</dbReference>
<evidence type="ECO:0000256" key="1">
    <source>
        <dbReference type="ARBA" id="ARBA00022531"/>
    </source>
</evidence>
<dbReference type="SUPFAM" id="SSF110296">
    <property type="entry name" value="Oligoxyloglucan reducing end-specific cellobiohydrolase"/>
    <property type="match status" value="1"/>
</dbReference>